<gene>
    <name evidence="1" type="ORF">KUDE01_001828</name>
</gene>
<evidence type="ECO:0000313" key="1">
    <source>
        <dbReference type="EMBL" id="KAK1876505.1"/>
    </source>
</evidence>
<comment type="caution">
    <text evidence="1">The sequence shown here is derived from an EMBL/GenBank/DDBJ whole genome shotgun (WGS) entry which is preliminary data.</text>
</comment>
<name>A0AAD9B394_DISEL</name>
<keyword evidence="2" id="KW-1185">Reference proteome</keyword>
<evidence type="ECO:0000313" key="2">
    <source>
        <dbReference type="Proteomes" id="UP001228049"/>
    </source>
</evidence>
<dbReference type="Proteomes" id="UP001228049">
    <property type="component" value="Unassembled WGS sequence"/>
</dbReference>
<reference evidence="1" key="1">
    <citation type="submission" date="2023-04" db="EMBL/GenBank/DDBJ databases">
        <title>Chromosome-level genome of Chaenocephalus aceratus.</title>
        <authorList>
            <person name="Park H."/>
        </authorList>
    </citation>
    <scope>NUCLEOTIDE SEQUENCE</scope>
    <source>
        <strain evidence="1">DE</strain>
        <tissue evidence="1">Muscle</tissue>
    </source>
</reference>
<dbReference type="AlphaFoldDB" id="A0AAD9B394"/>
<sequence length="92" mass="9857">MLRAACLSNAHINHSTKDEVTATPRQDTGERVCTVSPSLCPHLGEKKLRAACGSVRLTGQMLLLEAGHSWLDPCCYASILPQAAVTATFPTH</sequence>
<dbReference type="EMBL" id="JASDAP010000028">
    <property type="protein sequence ID" value="KAK1876505.1"/>
    <property type="molecule type" value="Genomic_DNA"/>
</dbReference>
<accession>A0AAD9B394</accession>
<organism evidence="1 2">
    <name type="scientific">Dissostichus eleginoides</name>
    <name type="common">Patagonian toothfish</name>
    <name type="synonym">Dissostichus amissus</name>
    <dbReference type="NCBI Taxonomy" id="100907"/>
    <lineage>
        <taxon>Eukaryota</taxon>
        <taxon>Metazoa</taxon>
        <taxon>Chordata</taxon>
        <taxon>Craniata</taxon>
        <taxon>Vertebrata</taxon>
        <taxon>Euteleostomi</taxon>
        <taxon>Actinopterygii</taxon>
        <taxon>Neopterygii</taxon>
        <taxon>Teleostei</taxon>
        <taxon>Neoteleostei</taxon>
        <taxon>Acanthomorphata</taxon>
        <taxon>Eupercaria</taxon>
        <taxon>Perciformes</taxon>
        <taxon>Notothenioidei</taxon>
        <taxon>Nototheniidae</taxon>
        <taxon>Dissostichus</taxon>
    </lineage>
</organism>
<proteinExistence type="predicted"/>
<protein>
    <submittedName>
        <fullName evidence="1">Nucleoplasmin</fullName>
    </submittedName>
</protein>